<dbReference type="Pfam" id="PF00440">
    <property type="entry name" value="TetR_N"/>
    <property type="match status" value="1"/>
</dbReference>
<dbReference type="GO" id="GO:0003700">
    <property type="term" value="F:DNA-binding transcription factor activity"/>
    <property type="evidence" value="ECO:0007669"/>
    <property type="project" value="TreeGrafter"/>
</dbReference>
<keyword evidence="3" id="KW-0804">Transcription</keyword>
<evidence type="ECO:0000256" key="4">
    <source>
        <dbReference type="PROSITE-ProRule" id="PRU00335"/>
    </source>
</evidence>
<dbReference type="InterPro" id="IPR036271">
    <property type="entry name" value="Tet_transcr_reg_TetR-rel_C_sf"/>
</dbReference>
<dbReference type="PANTHER" id="PTHR30055">
    <property type="entry name" value="HTH-TYPE TRANSCRIPTIONAL REGULATOR RUTR"/>
    <property type="match status" value="1"/>
</dbReference>
<dbReference type="InterPro" id="IPR009057">
    <property type="entry name" value="Homeodomain-like_sf"/>
</dbReference>
<name>A0A1I6KEL8_9SPHN</name>
<dbReference type="PANTHER" id="PTHR30055:SF234">
    <property type="entry name" value="HTH-TYPE TRANSCRIPTIONAL REGULATOR BETI"/>
    <property type="match status" value="1"/>
</dbReference>
<dbReference type="GO" id="GO:0000976">
    <property type="term" value="F:transcription cis-regulatory region binding"/>
    <property type="evidence" value="ECO:0007669"/>
    <property type="project" value="TreeGrafter"/>
</dbReference>
<sequence>MNQATQGRRETAKQARRQALLDVARTILADGDLSMRQLAQRAGVAHATPYNLFGSKRDLIAALYVDQRERLEARLAADAGDPLARLFDAVGLIAEDLDARPHFHRALHRAVYRGESDPPPDRDDADPGVHFWMGLVAAAEAAGGFRAGARVDLYARSLMNMIVGSMLDWSEGRIDAHGWGVCTRYGIALLTLPIVAEDARAMVAGILDSDPMRSG</sequence>
<dbReference type="InterPro" id="IPR050109">
    <property type="entry name" value="HTH-type_TetR-like_transc_reg"/>
</dbReference>
<dbReference type="Gene3D" id="1.10.357.10">
    <property type="entry name" value="Tetracycline Repressor, domain 2"/>
    <property type="match status" value="1"/>
</dbReference>
<evidence type="ECO:0000256" key="3">
    <source>
        <dbReference type="ARBA" id="ARBA00023163"/>
    </source>
</evidence>
<dbReference type="SUPFAM" id="SSF48498">
    <property type="entry name" value="Tetracyclin repressor-like, C-terminal domain"/>
    <property type="match status" value="1"/>
</dbReference>
<evidence type="ECO:0000256" key="1">
    <source>
        <dbReference type="ARBA" id="ARBA00023015"/>
    </source>
</evidence>
<feature type="DNA-binding region" description="H-T-H motif" evidence="4">
    <location>
        <begin position="34"/>
        <end position="53"/>
    </location>
</feature>
<dbReference type="Proteomes" id="UP000198824">
    <property type="component" value="Unassembled WGS sequence"/>
</dbReference>
<keyword evidence="1" id="KW-0805">Transcription regulation</keyword>
<dbReference type="AlphaFoldDB" id="A0A1I6KEL8"/>
<dbReference type="RefSeq" id="WP_093313123.1">
    <property type="nucleotide sequence ID" value="NZ_FOZG01000001.1"/>
</dbReference>
<keyword evidence="2 4" id="KW-0238">DNA-binding</keyword>
<proteinExistence type="predicted"/>
<evidence type="ECO:0000259" key="5">
    <source>
        <dbReference type="PROSITE" id="PS50977"/>
    </source>
</evidence>
<dbReference type="InterPro" id="IPR001647">
    <property type="entry name" value="HTH_TetR"/>
</dbReference>
<feature type="domain" description="HTH tetR-type" evidence="5">
    <location>
        <begin position="10"/>
        <end position="71"/>
    </location>
</feature>
<dbReference type="PROSITE" id="PS50977">
    <property type="entry name" value="HTH_TETR_2"/>
    <property type="match status" value="1"/>
</dbReference>
<evidence type="ECO:0000313" key="7">
    <source>
        <dbReference type="Proteomes" id="UP000198824"/>
    </source>
</evidence>
<keyword evidence="7" id="KW-1185">Reference proteome</keyword>
<reference evidence="6 7" key="1">
    <citation type="submission" date="2016-10" db="EMBL/GenBank/DDBJ databases">
        <authorList>
            <person name="de Groot N.N."/>
        </authorList>
    </citation>
    <scope>NUCLEOTIDE SEQUENCE [LARGE SCALE GENOMIC DNA]</scope>
    <source>
        <strain evidence="6 7">S5-249</strain>
    </source>
</reference>
<dbReference type="SUPFAM" id="SSF46689">
    <property type="entry name" value="Homeodomain-like"/>
    <property type="match status" value="1"/>
</dbReference>
<organism evidence="6 7">
    <name type="scientific">Sphingomonas jatrophae</name>
    <dbReference type="NCBI Taxonomy" id="1166337"/>
    <lineage>
        <taxon>Bacteria</taxon>
        <taxon>Pseudomonadati</taxon>
        <taxon>Pseudomonadota</taxon>
        <taxon>Alphaproteobacteria</taxon>
        <taxon>Sphingomonadales</taxon>
        <taxon>Sphingomonadaceae</taxon>
        <taxon>Sphingomonas</taxon>
    </lineage>
</organism>
<protein>
    <submittedName>
        <fullName evidence="6">Transcriptional regulator, TetR family</fullName>
    </submittedName>
</protein>
<evidence type="ECO:0000256" key="2">
    <source>
        <dbReference type="ARBA" id="ARBA00023125"/>
    </source>
</evidence>
<gene>
    <name evidence="6" type="ORF">SAMN05192580_1638</name>
</gene>
<dbReference type="OrthoDB" id="7185252at2"/>
<evidence type="ECO:0000313" key="6">
    <source>
        <dbReference type="EMBL" id="SFR89594.1"/>
    </source>
</evidence>
<dbReference type="EMBL" id="FOZG01000001">
    <property type="protein sequence ID" value="SFR89594.1"/>
    <property type="molecule type" value="Genomic_DNA"/>
</dbReference>
<dbReference type="STRING" id="1166337.SAMN05192580_1638"/>
<accession>A0A1I6KEL8</accession>